<dbReference type="AlphaFoldDB" id="A0A2P6VDG8"/>
<feature type="compositionally biased region" description="Gly residues" evidence="3">
    <location>
        <begin position="115"/>
        <end position="128"/>
    </location>
</feature>
<dbReference type="InterPro" id="IPR027235">
    <property type="entry name" value="PFD2"/>
</dbReference>
<dbReference type="STRING" id="554055.A0A2P6VDG8"/>
<evidence type="ECO:0000313" key="4">
    <source>
        <dbReference type="EMBL" id="PSC72135.1"/>
    </source>
</evidence>
<dbReference type="CDD" id="cd23163">
    <property type="entry name" value="Prefoldin_2"/>
    <property type="match status" value="1"/>
</dbReference>
<sequence length="135" mass="14591">MSGEPTNEQVVARFQQILQERDQLTSAQIDQQAKMAEHDLVIKTLEPLEPGRKCFRLVGDVLVERSVGEVLPAVKSNRDQLSALVTTYAKQLEAKQKEVLEYQEKYNIRIKGDGPEAGGGGGGAGGKAQGVLVGS</sequence>
<proteinExistence type="inferred from homology"/>
<dbReference type="EMBL" id="LHPF02000011">
    <property type="protein sequence ID" value="PSC72135.1"/>
    <property type="molecule type" value="Genomic_DNA"/>
</dbReference>
<evidence type="ECO:0000313" key="5">
    <source>
        <dbReference type="Proteomes" id="UP000239649"/>
    </source>
</evidence>
<evidence type="ECO:0000256" key="3">
    <source>
        <dbReference type="SAM" id="MobiDB-lite"/>
    </source>
</evidence>
<dbReference type="Gene3D" id="1.10.287.370">
    <property type="match status" value="1"/>
</dbReference>
<dbReference type="PANTHER" id="PTHR13303">
    <property type="entry name" value="PREFOLDIN SUBUNIT 2"/>
    <property type="match status" value="1"/>
</dbReference>
<comment type="similarity">
    <text evidence="1">Belongs to the prefoldin subunit beta family.</text>
</comment>
<dbReference type="GO" id="GO:0051082">
    <property type="term" value="F:unfolded protein binding"/>
    <property type="evidence" value="ECO:0007669"/>
    <property type="project" value="InterPro"/>
</dbReference>
<gene>
    <name evidence="4" type="ORF">C2E20_4479</name>
</gene>
<comment type="caution">
    <text evidence="4">The sequence shown here is derived from an EMBL/GenBank/DDBJ whole genome shotgun (WGS) entry which is preliminary data.</text>
</comment>
<dbReference type="GO" id="GO:0016272">
    <property type="term" value="C:prefoldin complex"/>
    <property type="evidence" value="ECO:0007669"/>
    <property type="project" value="InterPro"/>
</dbReference>
<dbReference type="InterPro" id="IPR002777">
    <property type="entry name" value="PFD_beta-like"/>
</dbReference>
<dbReference type="Pfam" id="PF01920">
    <property type="entry name" value="Prefoldin_2"/>
    <property type="match status" value="1"/>
</dbReference>
<dbReference type="Proteomes" id="UP000239649">
    <property type="component" value="Unassembled WGS sequence"/>
</dbReference>
<keyword evidence="2" id="KW-0143">Chaperone</keyword>
<name>A0A2P6VDG8_9CHLO</name>
<dbReference type="GO" id="GO:0009409">
    <property type="term" value="P:response to cold"/>
    <property type="evidence" value="ECO:0007669"/>
    <property type="project" value="UniProtKB-ARBA"/>
</dbReference>
<accession>A0A2P6VDG8</accession>
<feature type="region of interest" description="Disordered" evidence="3">
    <location>
        <begin position="113"/>
        <end position="135"/>
    </location>
</feature>
<organism evidence="4 5">
    <name type="scientific">Micractinium conductrix</name>
    <dbReference type="NCBI Taxonomy" id="554055"/>
    <lineage>
        <taxon>Eukaryota</taxon>
        <taxon>Viridiplantae</taxon>
        <taxon>Chlorophyta</taxon>
        <taxon>core chlorophytes</taxon>
        <taxon>Trebouxiophyceae</taxon>
        <taxon>Chlorellales</taxon>
        <taxon>Chlorellaceae</taxon>
        <taxon>Chlorella clade</taxon>
        <taxon>Micractinium</taxon>
    </lineage>
</organism>
<protein>
    <submittedName>
        <fullName evidence="4">Prefoldin subunit 2</fullName>
    </submittedName>
</protein>
<dbReference type="SUPFAM" id="SSF46579">
    <property type="entry name" value="Prefoldin"/>
    <property type="match status" value="1"/>
</dbReference>
<dbReference type="InterPro" id="IPR009053">
    <property type="entry name" value="Prefoldin"/>
</dbReference>
<evidence type="ECO:0000256" key="1">
    <source>
        <dbReference type="ARBA" id="ARBA00008045"/>
    </source>
</evidence>
<keyword evidence="5" id="KW-1185">Reference proteome</keyword>
<dbReference type="OrthoDB" id="29646at2759"/>
<dbReference type="FunFam" id="1.10.287.370:FF:000002">
    <property type="entry name" value="Prefoldin subunit 2"/>
    <property type="match status" value="1"/>
</dbReference>
<dbReference type="GO" id="GO:0006457">
    <property type="term" value="P:protein folding"/>
    <property type="evidence" value="ECO:0007669"/>
    <property type="project" value="InterPro"/>
</dbReference>
<reference evidence="4 5" key="1">
    <citation type="journal article" date="2018" name="Plant J.">
        <title>Genome sequences of Chlorella sorokiniana UTEX 1602 and Micractinium conductrix SAG 241.80: implications to maltose excretion by a green alga.</title>
        <authorList>
            <person name="Arriola M.B."/>
            <person name="Velmurugan N."/>
            <person name="Zhang Y."/>
            <person name="Plunkett M.H."/>
            <person name="Hondzo H."/>
            <person name="Barney B.M."/>
        </authorList>
    </citation>
    <scope>NUCLEOTIDE SEQUENCE [LARGE SCALE GENOMIC DNA]</scope>
    <source>
        <strain evidence="4 5">SAG 241.80</strain>
    </source>
</reference>
<evidence type="ECO:0000256" key="2">
    <source>
        <dbReference type="ARBA" id="ARBA00023186"/>
    </source>
</evidence>